<dbReference type="Proteomes" id="UP000003146">
    <property type="component" value="Unassembled WGS sequence"/>
</dbReference>
<reference evidence="1 2" key="1">
    <citation type="submission" date="2008-04" db="EMBL/GenBank/DDBJ databases">
        <title>Draft genome sequence of Bacteroides coprocola (DSM 17136).</title>
        <authorList>
            <person name="Sudarsanam P."/>
            <person name="Ley R."/>
            <person name="Guruge J."/>
            <person name="Turnbaugh P.J."/>
            <person name="Mahowald M."/>
            <person name="Liep D."/>
            <person name="Gordon J."/>
        </authorList>
    </citation>
    <scope>NUCLEOTIDE SEQUENCE [LARGE SCALE GENOMIC DNA]</scope>
    <source>
        <strain evidence="1 2">DSM 17136</strain>
    </source>
</reference>
<organism evidence="1 2">
    <name type="scientific">Phocaeicola coprocola DSM 17136</name>
    <dbReference type="NCBI Taxonomy" id="470145"/>
    <lineage>
        <taxon>Bacteria</taxon>
        <taxon>Pseudomonadati</taxon>
        <taxon>Bacteroidota</taxon>
        <taxon>Bacteroidia</taxon>
        <taxon>Bacteroidales</taxon>
        <taxon>Bacteroidaceae</taxon>
        <taxon>Phocaeicola</taxon>
    </lineage>
</organism>
<dbReference type="EMBL" id="ABIY02000077">
    <property type="protein sequence ID" value="EDV01450.1"/>
    <property type="molecule type" value="Genomic_DNA"/>
</dbReference>
<evidence type="ECO:0000313" key="1">
    <source>
        <dbReference type="EMBL" id="EDV01450.1"/>
    </source>
</evidence>
<proteinExistence type="predicted"/>
<dbReference type="HOGENOM" id="CLU_3076617_0_0_10"/>
<dbReference type="AlphaFoldDB" id="B3JI26"/>
<name>B3JI26_9BACT</name>
<protein>
    <submittedName>
        <fullName evidence="1">Uncharacterized protein</fullName>
    </submittedName>
</protein>
<reference evidence="1 2" key="2">
    <citation type="submission" date="2008-04" db="EMBL/GenBank/DDBJ databases">
        <authorList>
            <person name="Fulton L."/>
            <person name="Clifton S."/>
            <person name="Fulton B."/>
            <person name="Xu J."/>
            <person name="Minx P."/>
            <person name="Pepin K.H."/>
            <person name="Johnson M."/>
            <person name="Thiruvilangam P."/>
            <person name="Bhonagiri V."/>
            <person name="Nash W.E."/>
            <person name="Mardis E.R."/>
            <person name="Wilson R.K."/>
        </authorList>
    </citation>
    <scope>NUCLEOTIDE SEQUENCE [LARGE SCALE GENOMIC DNA]</scope>
    <source>
        <strain evidence="1 2">DSM 17136</strain>
    </source>
</reference>
<sequence length="52" mass="6460">MEQKHAVLSQKRSACFVLFMLMFFENLYKEKVTHPDIFYSIREWVCNSFYFR</sequence>
<comment type="caution">
    <text evidence="1">The sequence shown here is derived from an EMBL/GenBank/DDBJ whole genome shotgun (WGS) entry which is preliminary data.</text>
</comment>
<dbReference type="STRING" id="470145.BACCOP_01538"/>
<evidence type="ECO:0000313" key="2">
    <source>
        <dbReference type="Proteomes" id="UP000003146"/>
    </source>
</evidence>
<gene>
    <name evidence="1" type="ORF">BACCOP_01538</name>
</gene>
<accession>B3JI26</accession>